<dbReference type="InterPro" id="IPR005225">
    <property type="entry name" value="Small_GTP-bd"/>
</dbReference>
<dbReference type="PANTHER" id="PTHR41677:SF1">
    <property type="entry name" value="FE2OG DIOXYGENASE DOMAIN-CONTAINING PROTEIN"/>
    <property type="match status" value="1"/>
</dbReference>
<dbReference type="PROSITE" id="PS51421">
    <property type="entry name" value="RAS"/>
    <property type="match status" value="1"/>
</dbReference>
<organism evidence="1 2">
    <name type="scientific">Hortaea werneckii</name>
    <name type="common">Black yeast</name>
    <name type="synonym">Cladosporium werneckii</name>
    <dbReference type="NCBI Taxonomy" id="91943"/>
    <lineage>
        <taxon>Eukaryota</taxon>
        <taxon>Fungi</taxon>
        <taxon>Dikarya</taxon>
        <taxon>Ascomycota</taxon>
        <taxon>Pezizomycotina</taxon>
        <taxon>Dothideomycetes</taxon>
        <taxon>Dothideomycetidae</taxon>
        <taxon>Mycosphaerellales</taxon>
        <taxon>Teratosphaeriaceae</taxon>
        <taxon>Hortaea</taxon>
    </lineage>
</organism>
<dbReference type="SMART" id="SM00175">
    <property type="entry name" value="RAB"/>
    <property type="match status" value="1"/>
</dbReference>
<evidence type="ECO:0000313" key="2">
    <source>
        <dbReference type="Proteomes" id="UP000270230"/>
    </source>
</evidence>
<protein>
    <recommendedName>
        <fullName evidence="3">Fe2OG dioxygenase domain-containing protein</fullName>
    </recommendedName>
</protein>
<dbReference type="OrthoDB" id="10256055at2759"/>
<proteinExistence type="predicted"/>
<evidence type="ECO:0000313" key="1">
    <source>
        <dbReference type="EMBL" id="RMY55779.1"/>
    </source>
</evidence>
<reference evidence="1 2" key="1">
    <citation type="journal article" date="2018" name="BMC Genomics">
        <title>Genomic evidence for intraspecific hybridization in a clonal and extremely halotolerant yeast.</title>
        <authorList>
            <person name="Gostincar C."/>
            <person name="Stajich J.E."/>
            <person name="Zupancic J."/>
            <person name="Zalar P."/>
            <person name="Gunde-Cimerman N."/>
        </authorList>
    </citation>
    <scope>NUCLEOTIDE SEQUENCE [LARGE SCALE GENOMIC DNA]</scope>
    <source>
        <strain evidence="1 2">EXF-151</strain>
    </source>
</reference>
<accession>A0A3M7CUQ8</accession>
<dbReference type="PANTHER" id="PTHR41677">
    <property type="entry name" value="YALI0B19030P"/>
    <property type="match status" value="1"/>
</dbReference>
<dbReference type="NCBIfam" id="TIGR00231">
    <property type="entry name" value="small_GTP"/>
    <property type="match status" value="1"/>
</dbReference>
<dbReference type="PROSITE" id="PS51419">
    <property type="entry name" value="RAB"/>
    <property type="match status" value="1"/>
</dbReference>
<sequence length="613" mass="68130">MAPSVALEDTTRERTFIETDDPIVTKKKVAKPLFDAAKHLAYQPPEQVLHMEDLAHPPSPLSRVASTVPFPLLSHEAVLQHRREIFSPEVLDNCSHHTRPGSLQIRGMAPRYAPFIHSFWHSPEVLRIISENAGVDLVPALDYEIAHTNVQVGSSEGVAEARGIPVEPPVATPEAIAEFNRKKPGTDDRVTDQDKPIIEWHRDSHPFVCVVMLSDAQYMSGGETELQRGDGKTLKVRAPQMGSAVILQGRYITHTAAPVTNMPERVTIVTSFRPRDPTLVDDMTNRNVRNKSQLSELYYQWSTYRLEVLAQRALKARDGLRERYAQNVAATDGQGKQGLCRVETIDMDEMEKWVKCQVEYLEQTLYEMRPLENGLVCSAGFEMLLDSHAEVSRASQHLSLCRGGYRTVTLNTAASLLPRQTASTTHSPTSLHSKHRHRSHCCFTSPALGFYIHCAPSLAVVAIAAAAARHSSLPGPFINPVAQMAEIRRKLVIVGDGACGKTCLLIVFSKGTFPEVYVPTVFENYVADVEVDGKHVELALWDTAGQEDYDRLRPLSYPDSHVILICFAVDSPDSLDNVQEKVGRNTTITVIKSRGLTHTHVSSLLSRHFPSRP</sequence>
<dbReference type="GO" id="GO:0003924">
    <property type="term" value="F:GTPase activity"/>
    <property type="evidence" value="ECO:0007669"/>
    <property type="project" value="InterPro"/>
</dbReference>
<dbReference type="SUPFAM" id="SSF52540">
    <property type="entry name" value="P-loop containing nucleoside triphosphate hydrolases"/>
    <property type="match status" value="1"/>
</dbReference>
<dbReference type="Pfam" id="PF00071">
    <property type="entry name" value="Ras"/>
    <property type="match status" value="1"/>
</dbReference>
<dbReference type="InterPro" id="IPR027417">
    <property type="entry name" value="P-loop_NTPase"/>
</dbReference>
<dbReference type="AlphaFoldDB" id="A0A3M7CUQ8"/>
<name>A0A3M7CUQ8_HORWE</name>
<dbReference type="GO" id="GO:0005525">
    <property type="term" value="F:GTP binding"/>
    <property type="evidence" value="ECO:0007669"/>
    <property type="project" value="InterPro"/>
</dbReference>
<gene>
    <name evidence="1" type="ORF">D0865_03992</name>
</gene>
<dbReference type="Gene3D" id="2.60.120.620">
    <property type="entry name" value="q2cbj1_9rhob like domain"/>
    <property type="match status" value="1"/>
</dbReference>
<dbReference type="PROSITE" id="PS51420">
    <property type="entry name" value="RHO"/>
    <property type="match status" value="1"/>
</dbReference>
<dbReference type="Proteomes" id="UP000270230">
    <property type="component" value="Unassembled WGS sequence"/>
</dbReference>
<dbReference type="EMBL" id="QWIN01000235">
    <property type="protein sequence ID" value="RMY55779.1"/>
    <property type="molecule type" value="Genomic_DNA"/>
</dbReference>
<comment type="caution">
    <text evidence="1">The sequence shown here is derived from an EMBL/GenBank/DDBJ whole genome shotgun (WGS) entry which is preliminary data.</text>
</comment>
<dbReference type="SMART" id="SM00173">
    <property type="entry name" value="RAS"/>
    <property type="match status" value="1"/>
</dbReference>
<dbReference type="Gene3D" id="3.40.50.300">
    <property type="entry name" value="P-loop containing nucleotide triphosphate hydrolases"/>
    <property type="match status" value="1"/>
</dbReference>
<dbReference type="InterPro" id="IPR001806">
    <property type="entry name" value="Small_GTPase"/>
</dbReference>
<evidence type="ECO:0008006" key="3">
    <source>
        <dbReference type="Google" id="ProtNLM"/>
    </source>
</evidence>
<dbReference type="VEuPathDB" id="FungiDB:BTJ68_12145"/>
<dbReference type="SMART" id="SM00174">
    <property type="entry name" value="RHO"/>
    <property type="match status" value="1"/>
</dbReference>
<dbReference type="PRINTS" id="PR00449">
    <property type="entry name" value="RASTRNSFRMNG"/>
</dbReference>